<protein>
    <submittedName>
        <fullName evidence="2">Uncharacterized protein</fullName>
    </submittedName>
</protein>
<dbReference type="EMBL" id="NAJO01000025">
    <property type="protein sequence ID" value="OQO03149.1"/>
    <property type="molecule type" value="Genomic_DNA"/>
</dbReference>
<accession>A0A1V8SVP5</accession>
<feature type="compositionally biased region" description="Basic and acidic residues" evidence="1">
    <location>
        <begin position="87"/>
        <end position="102"/>
    </location>
</feature>
<feature type="region of interest" description="Disordered" evidence="1">
    <location>
        <begin position="60"/>
        <end position="102"/>
    </location>
</feature>
<gene>
    <name evidence="2" type="ORF">B0A48_11404</name>
</gene>
<feature type="region of interest" description="Disordered" evidence="1">
    <location>
        <begin position="1"/>
        <end position="21"/>
    </location>
</feature>
<dbReference type="AlphaFoldDB" id="A0A1V8SVP5"/>
<name>A0A1V8SVP5_9PEZI</name>
<feature type="compositionally biased region" description="Polar residues" evidence="1">
    <location>
        <begin position="1"/>
        <end position="17"/>
    </location>
</feature>
<comment type="caution">
    <text evidence="2">The sequence shown here is derived from an EMBL/GenBank/DDBJ whole genome shotgun (WGS) entry which is preliminary data.</text>
</comment>
<sequence length="102" mass="11062">MSSAQSSDAKLAASSSPLTPPATYQAHFAAVGNQFDTQSPYDYGYYAKLSPELFEDVRRDPGAETIVDDPLLGEGGSFGPTEEEVEEARLADEQKERTAQEE</sequence>
<dbReference type="Proteomes" id="UP000192596">
    <property type="component" value="Unassembled WGS sequence"/>
</dbReference>
<evidence type="ECO:0000256" key="1">
    <source>
        <dbReference type="SAM" id="MobiDB-lite"/>
    </source>
</evidence>
<keyword evidence="3" id="KW-1185">Reference proteome</keyword>
<proteinExistence type="predicted"/>
<evidence type="ECO:0000313" key="2">
    <source>
        <dbReference type="EMBL" id="OQO03149.1"/>
    </source>
</evidence>
<organism evidence="2 3">
    <name type="scientific">Cryoendolithus antarcticus</name>
    <dbReference type="NCBI Taxonomy" id="1507870"/>
    <lineage>
        <taxon>Eukaryota</taxon>
        <taxon>Fungi</taxon>
        <taxon>Dikarya</taxon>
        <taxon>Ascomycota</taxon>
        <taxon>Pezizomycotina</taxon>
        <taxon>Dothideomycetes</taxon>
        <taxon>Dothideomycetidae</taxon>
        <taxon>Cladosporiales</taxon>
        <taxon>Cladosporiaceae</taxon>
        <taxon>Cryoendolithus</taxon>
    </lineage>
</organism>
<evidence type="ECO:0000313" key="3">
    <source>
        <dbReference type="Proteomes" id="UP000192596"/>
    </source>
</evidence>
<reference evidence="3" key="1">
    <citation type="submission" date="2017-03" db="EMBL/GenBank/DDBJ databases">
        <title>Genomes of endolithic fungi from Antarctica.</title>
        <authorList>
            <person name="Coleine C."/>
            <person name="Masonjones S."/>
            <person name="Stajich J.E."/>
        </authorList>
    </citation>
    <scope>NUCLEOTIDE SEQUENCE [LARGE SCALE GENOMIC DNA]</scope>
    <source>
        <strain evidence="3">CCFEE 5527</strain>
    </source>
</reference>
<dbReference type="InParanoid" id="A0A1V8SVP5"/>